<dbReference type="RefSeq" id="WP_115972977.1">
    <property type="nucleotide sequence ID" value="NZ_QNVT01000028.1"/>
</dbReference>
<name>A0A3D9C329_9FLAO</name>
<comment type="caution">
    <text evidence="1">The sequence shown here is derived from an EMBL/GenBank/DDBJ whole genome shotgun (WGS) entry which is preliminary data.</text>
</comment>
<dbReference type="Proteomes" id="UP000256686">
    <property type="component" value="Unassembled WGS sequence"/>
</dbReference>
<gene>
    <name evidence="1" type="ORF">DRF65_22525</name>
</gene>
<organism evidence="1 2">
    <name type="scientific">Chryseobacterium pennae</name>
    <dbReference type="NCBI Taxonomy" id="2258962"/>
    <lineage>
        <taxon>Bacteria</taxon>
        <taxon>Pseudomonadati</taxon>
        <taxon>Bacteroidota</taxon>
        <taxon>Flavobacteriia</taxon>
        <taxon>Flavobacteriales</taxon>
        <taxon>Weeksellaceae</taxon>
        <taxon>Chryseobacterium group</taxon>
        <taxon>Chryseobacterium</taxon>
    </lineage>
</organism>
<evidence type="ECO:0000313" key="2">
    <source>
        <dbReference type="Proteomes" id="UP000256686"/>
    </source>
</evidence>
<proteinExistence type="predicted"/>
<reference evidence="2" key="1">
    <citation type="submission" date="2018-06" db="EMBL/GenBank/DDBJ databases">
        <authorList>
            <person name="Lum Nde A."/>
            <person name="Hugo C."/>
        </authorList>
    </citation>
    <scope>NUCLEOTIDE SEQUENCE [LARGE SCALE GENOMIC DNA]</scope>
    <source>
        <strain evidence="2">1_F178</strain>
    </source>
</reference>
<sequence length="154" mass="18611">MKRSDILTEYLLVKAKTNSEWDACDFAIINITEHWKQTQKKRLEVIKIIENDEDIKSLNYFDTHVEFFRFSKVYYPLVEEWLSERSRIFIELKKEDLKELKQPKNSLCHYQIQISKDGNAIYKAYGKHTEEEFRTVEFSLWELIDFNTHLVINP</sequence>
<evidence type="ECO:0000313" key="1">
    <source>
        <dbReference type="EMBL" id="REC60128.1"/>
    </source>
</evidence>
<dbReference type="EMBL" id="QNVT01000028">
    <property type="protein sequence ID" value="REC60128.1"/>
    <property type="molecule type" value="Genomic_DNA"/>
</dbReference>
<accession>A0A3D9C329</accession>
<keyword evidence="2" id="KW-1185">Reference proteome</keyword>
<protein>
    <submittedName>
        <fullName evidence="1">Uncharacterized protein</fullName>
    </submittedName>
</protein>
<dbReference type="AlphaFoldDB" id="A0A3D9C329"/>